<gene>
    <name evidence="4" type="primary">LOC120270426</name>
</gene>
<protein>
    <submittedName>
        <fullName evidence="4">Probable F-box protein At2g36090</fullName>
    </submittedName>
</protein>
<dbReference type="PANTHER" id="PTHR33736">
    <property type="entry name" value="F-BOX PROTEIN-RELATED"/>
    <property type="match status" value="1"/>
</dbReference>
<reference evidence="4" key="1">
    <citation type="submission" date="2025-08" db="UniProtKB">
        <authorList>
            <consortium name="RefSeq"/>
        </authorList>
    </citation>
    <scope>IDENTIFICATION</scope>
</reference>
<keyword evidence="2" id="KW-1133">Transmembrane helix</keyword>
<organism evidence="3 4">
    <name type="scientific">Dioscorea cayennensis subsp. rotundata</name>
    <name type="common">White Guinea yam</name>
    <name type="synonym">Dioscorea rotundata</name>
    <dbReference type="NCBI Taxonomy" id="55577"/>
    <lineage>
        <taxon>Eukaryota</taxon>
        <taxon>Viridiplantae</taxon>
        <taxon>Streptophyta</taxon>
        <taxon>Embryophyta</taxon>
        <taxon>Tracheophyta</taxon>
        <taxon>Spermatophyta</taxon>
        <taxon>Magnoliopsida</taxon>
        <taxon>Liliopsida</taxon>
        <taxon>Dioscoreales</taxon>
        <taxon>Dioscoreaceae</taxon>
        <taxon>Dioscorea</taxon>
    </lineage>
</organism>
<dbReference type="InterPro" id="IPR036047">
    <property type="entry name" value="F-box-like_dom_sf"/>
</dbReference>
<dbReference type="GeneID" id="120270426"/>
<dbReference type="AlphaFoldDB" id="A0AB40C3L0"/>
<proteinExistence type="predicted"/>
<feature type="compositionally biased region" description="Basic and acidic residues" evidence="1">
    <location>
        <begin position="264"/>
        <end position="285"/>
    </location>
</feature>
<dbReference type="PANTHER" id="PTHR33736:SF13">
    <property type="entry name" value="OS11G0155100 PROTEIN"/>
    <property type="match status" value="1"/>
</dbReference>
<evidence type="ECO:0000256" key="1">
    <source>
        <dbReference type="SAM" id="MobiDB-lite"/>
    </source>
</evidence>
<feature type="region of interest" description="Disordered" evidence="1">
    <location>
        <begin position="264"/>
        <end position="292"/>
    </location>
</feature>
<dbReference type="Gene3D" id="1.20.1280.50">
    <property type="match status" value="1"/>
</dbReference>
<accession>A0AB40C3L0</accession>
<feature type="transmembrane region" description="Helical" evidence="2">
    <location>
        <begin position="299"/>
        <end position="320"/>
    </location>
</feature>
<keyword evidence="2" id="KW-0472">Membrane</keyword>
<dbReference type="Proteomes" id="UP001515500">
    <property type="component" value="Chromosome 10"/>
</dbReference>
<evidence type="ECO:0000256" key="2">
    <source>
        <dbReference type="SAM" id="Phobius"/>
    </source>
</evidence>
<name>A0AB40C3L0_DIOCR</name>
<keyword evidence="2" id="KW-0812">Transmembrane</keyword>
<keyword evidence="3" id="KW-1185">Reference proteome</keyword>
<evidence type="ECO:0000313" key="4">
    <source>
        <dbReference type="RefSeq" id="XP_039133366.1"/>
    </source>
</evidence>
<sequence length="321" mass="35844">MALAHTTTIEDLHPDLVVHALRLLDGPALAAASCATTHLHSVASHPDVWHDLCLSTWPSLRHHPELLHAIIPSFAGSHRSFFSEAYPFPYLAGQHGDPGNTIKLPKELLSAVDIYYKGVPILSRVIETETESQWFNGSPFRIDVLERKDPDQTIMETPAVVSPGELTLSWIVIDPEGRKAVNLSSRRPVTVDKHWYSGETVVKYAMATRDRSVAAMITVTVAGEEEGAHVREVSLMLEDEDGICLNGKESLVIIKGAMEGEKFGRGRGEEEEQAKKGYEEHMERRKERKERRARNETRIDTCCIAIGVSIFMAFIVLVVFR</sequence>
<dbReference type="SUPFAM" id="SSF81383">
    <property type="entry name" value="F-box domain"/>
    <property type="match status" value="1"/>
</dbReference>
<evidence type="ECO:0000313" key="3">
    <source>
        <dbReference type="Proteomes" id="UP001515500"/>
    </source>
</evidence>
<dbReference type="InterPro" id="IPR045283">
    <property type="entry name" value="AT3G44326-like"/>
</dbReference>
<dbReference type="RefSeq" id="XP_039133366.1">
    <property type="nucleotide sequence ID" value="XM_039277432.1"/>
</dbReference>